<proteinExistence type="predicted"/>
<evidence type="ECO:0000313" key="2">
    <source>
        <dbReference type="EMBL" id="GAA3994301.1"/>
    </source>
</evidence>
<accession>A0ABP7R982</accession>
<sequence>MTVAMTEETGARAEAVVADDAGRATADTSGQAVVVASGQTLKTLRVRAGLEHEEFGRRVGYSASTVASYEQGSSTGARMPTLS</sequence>
<dbReference type="SUPFAM" id="SSF47413">
    <property type="entry name" value="lambda repressor-like DNA-binding domains"/>
    <property type="match status" value="1"/>
</dbReference>
<dbReference type="Gene3D" id="1.10.260.40">
    <property type="entry name" value="lambda repressor-like DNA-binding domains"/>
    <property type="match status" value="1"/>
</dbReference>
<dbReference type="CDD" id="cd00093">
    <property type="entry name" value="HTH_XRE"/>
    <property type="match status" value="1"/>
</dbReference>
<comment type="caution">
    <text evidence="2">The sequence shown here is derived from an EMBL/GenBank/DDBJ whole genome shotgun (WGS) entry which is preliminary data.</text>
</comment>
<organism evidence="2 3">
    <name type="scientific">Streptomyces marokkonensis</name>
    <dbReference type="NCBI Taxonomy" id="324855"/>
    <lineage>
        <taxon>Bacteria</taxon>
        <taxon>Bacillati</taxon>
        <taxon>Actinomycetota</taxon>
        <taxon>Actinomycetes</taxon>
        <taxon>Kitasatosporales</taxon>
        <taxon>Streptomycetaceae</taxon>
        <taxon>Streptomyces</taxon>
    </lineage>
</organism>
<dbReference type="PROSITE" id="PS50943">
    <property type="entry name" value="HTH_CROC1"/>
    <property type="match status" value="1"/>
</dbReference>
<gene>
    <name evidence="2" type="ORF">GCM10022384_47330</name>
</gene>
<dbReference type="Pfam" id="PF13560">
    <property type="entry name" value="HTH_31"/>
    <property type="match status" value="1"/>
</dbReference>
<evidence type="ECO:0000313" key="3">
    <source>
        <dbReference type="Proteomes" id="UP001500034"/>
    </source>
</evidence>
<feature type="domain" description="HTH cro/C1-type" evidence="1">
    <location>
        <begin position="41"/>
        <end position="74"/>
    </location>
</feature>
<dbReference type="EMBL" id="BAABCQ010000105">
    <property type="protein sequence ID" value="GAA3994301.1"/>
    <property type="molecule type" value="Genomic_DNA"/>
</dbReference>
<evidence type="ECO:0000259" key="1">
    <source>
        <dbReference type="PROSITE" id="PS50943"/>
    </source>
</evidence>
<keyword evidence="3" id="KW-1185">Reference proteome</keyword>
<protein>
    <recommendedName>
        <fullName evidence="1">HTH cro/C1-type domain-containing protein</fullName>
    </recommendedName>
</protein>
<dbReference type="InterPro" id="IPR010982">
    <property type="entry name" value="Lambda_DNA-bd_dom_sf"/>
</dbReference>
<name>A0ABP7R982_9ACTN</name>
<dbReference type="Proteomes" id="UP001500034">
    <property type="component" value="Unassembled WGS sequence"/>
</dbReference>
<reference evidence="3" key="1">
    <citation type="journal article" date="2019" name="Int. J. Syst. Evol. Microbiol.">
        <title>The Global Catalogue of Microorganisms (GCM) 10K type strain sequencing project: providing services to taxonomists for standard genome sequencing and annotation.</title>
        <authorList>
            <consortium name="The Broad Institute Genomics Platform"/>
            <consortium name="The Broad Institute Genome Sequencing Center for Infectious Disease"/>
            <person name="Wu L."/>
            <person name="Ma J."/>
        </authorList>
    </citation>
    <scope>NUCLEOTIDE SEQUENCE [LARGE SCALE GENOMIC DNA]</scope>
    <source>
        <strain evidence="3">JCM 17027</strain>
    </source>
</reference>
<dbReference type="InterPro" id="IPR001387">
    <property type="entry name" value="Cro/C1-type_HTH"/>
</dbReference>